<dbReference type="RefSeq" id="YP_010165750.1">
    <property type="nucleotide sequence ID" value="NC_057511.1"/>
</dbReference>
<dbReference type="GO" id="GO:0022625">
    <property type="term" value="C:cytosolic large ribosomal subunit"/>
    <property type="evidence" value="ECO:0007669"/>
    <property type="project" value="TreeGrafter"/>
</dbReference>
<dbReference type="Pfam" id="PF00347">
    <property type="entry name" value="Ribosomal_L6"/>
    <property type="match status" value="2"/>
</dbReference>
<evidence type="ECO:0000256" key="2">
    <source>
        <dbReference type="ARBA" id="ARBA00022980"/>
    </source>
</evidence>
<gene>
    <name evidence="6" type="primary">rpl6</name>
</gene>
<dbReference type="EMBL" id="MT246538">
    <property type="protein sequence ID" value="QRR29763.1"/>
    <property type="molecule type" value="Genomic_DNA"/>
</dbReference>
<keyword evidence="2 4" id="KW-0689">Ribosomal protein</keyword>
<reference evidence="6" key="1">
    <citation type="journal article" date="2021" name="J. Eukaryot. Microbiol.">
        <title>Description of Imasa heleensis, gen. nov., sp. nov. (Imasidae, fam. nov.), a Deep-Branching Marine Malawimonad and Possible Key Taxon in Understanding Early Eukaryotic Evolution.</title>
        <authorList>
            <person name="Heiss A.A."/>
            <person name="Warring S.D."/>
            <person name="Lukacs K."/>
            <person name="Favate J."/>
            <person name="Yang A."/>
            <person name="Gyaltshen Y."/>
            <person name="Filardi C."/>
            <person name="Simpson A.G.B."/>
            <person name="Kim E."/>
        </authorList>
    </citation>
    <scope>NUCLEOTIDE SEQUENCE</scope>
</reference>
<dbReference type="AlphaFoldDB" id="A0A893DDI1"/>
<dbReference type="PANTHER" id="PTHR11655:SF14">
    <property type="entry name" value="LARGE RIBOSOMAL SUBUNIT PROTEIN UL6M"/>
    <property type="match status" value="1"/>
</dbReference>
<dbReference type="InterPro" id="IPR036789">
    <property type="entry name" value="Ribosomal_uL6-like_a/b-dom_sf"/>
</dbReference>
<evidence type="ECO:0000256" key="1">
    <source>
        <dbReference type="ARBA" id="ARBA00009356"/>
    </source>
</evidence>
<dbReference type="InterPro" id="IPR000702">
    <property type="entry name" value="Ribosomal_uL6-like"/>
</dbReference>
<dbReference type="PIRSF" id="PIRSF002162">
    <property type="entry name" value="Ribosomal_L6"/>
    <property type="match status" value="1"/>
</dbReference>
<evidence type="ECO:0000256" key="4">
    <source>
        <dbReference type="RuleBase" id="RU003869"/>
    </source>
</evidence>
<dbReference type="GeneID" id="67270354"/>
<keyword evidence="3 4" id="KW-0687">Ribonucleoprotein</keyword>
<dbReference type="PRINTS" id="PR00059">
    <property type="entry name" value="RIBOSOMALL6"/>
</dbReference>
<dbReference type="PANTHER" id="PTHR11655">
    <property type="entry name" value="60S/50S RIBOSOMAL PROTEIN L6/L9"/>
    <property type="match status" value="1"/>
</dbReference>
<dbReference type="InterPro" id="IPR019906">
    <property type="entry name" value="Ribosomal_uL6_bac-type"/>
</dbReference>
<dbReference type="Gene3D" id="3.90.930.12">
    <property type="entry name" value="Ribosomal protein L6, alpha-beta domain"/>
    <property type="match status" value="2"/>
</dbReference>
<feature type="domain" description="Large ribosomal subunit protein uL6 alpha-beta" evidence="5">
    <location>
        <begin position="31"/>
        <end position="87"/>
    </location>
</feature>
<dbReference type="GO" id="GO:0019843">
    <property type="term" value="F:rRNA binding"/>
    <property type="evidence" value="ECO:0007669"/>
    <property type="project" value="InterPro"/>
</dbReference>
<geneLocation type="mitochondrion" evidence="6"/>
<protein>
    <submittedName>
        <fullName evidence="6">Ribosomal protein L6</fullName>
    </submittedName>
</protein>
<accession>A0A893DDI1</accession>
<evidence type="ECO:0000259" key="5">
    <source>
        <dbReference type="Pfam" id="PF00347"/>
    </source>
</evidence>
<sequence length="182" mass="20400">MNNTKKLQVDIPENVEACLTLSKFGYRCLIISGPKGRLTRSFNSSITILISEGCIHLECANNIKYLKSLLGLYRTLLLNMIEGVVQGYEQRLNLVGIGYKATKESNILRLKLGYSHDLLYHIPAGVDICISSSTLLIISGIDKELVSKVATDIRSFKKPDAYKGKGVRFYREELTLKEGKRN</sequence>
<feature type="domain" description="Large ribosomal subunit protein uL6 alpha-beta" evidence="5">
    <location>
        <begin position="95"/>
        <end position="168"/>
    </location>
</feature>
<dbReference type="InterPro" id="IPR020040">
    <property type="entry name" value="Ribosomal_uL6_a/b-dom"/>
</dbReference>
<dbReference type="NCBIfam" id="TIGR03654">
    <property type="entry name" value="L6_bact"/>
    <property type="match status" value="1"/>
</dbReference>
<proteinExistence type="inferred from homology"/>
<name>A0A893DDI1_9EUKA</name>
<dbReference type="PROSITE" id="PS00525">
    <property type="entry name" value="RIBOSOMAL_L6_1"/>
    <property type="match status" value="1"/>
</dbReference>
<evidence type="ECO:0000313" key="6">
    <source>
        <dbReference type="EMBL" id="QRR29763.1"/>
    </source>
</evidence>
<dbReference type="GO" id="GO:0002181">
    <property type="term" value="P:cytoplasmic translation"/>
    <property type="evidence" value="ECO:0007669"/>
    <property type="project" value="TreeGrafter"/>
</dbReference>
<comment type="similarity">
    <text evidence="1 4">Belongs to the universal ribosomal protein uL6 family.</text>
</comment>
<dbReference type="InterPro" id="IPR002358">
    <property type="entry name" value="Ribosomal_uL6_CS"/>
</dbReference>
<organism evidence="6">
    <name type="scientific">Imasa heleensis</name>
    <dbReference type="NCBI Taxonomy" id="2772037"/>
    <lineage>
        <taxon>Eukaryota</taxon>
        <taxon>Malawimonadida</taxon>
        <taxon>Imasidae</taxon>
        <taxon>Imasa</taxon>
    </lineage>
</organism>
<dbReference type="SUPFAM" id="SSF56053">
    <property type="entry name" value="Ribosomal protein L6"/>
    <property type="match status" value="2"/>
</dbReference>
<dbReference type="GO" id="GO:0003735">
    <property type="term" value="F:structural constituent of ribosome"/>
    <property type="evidence" value="ECO:0007669"/>
    <property type="project" value="InterPro"/>
</dbReference>
<keyword evidence="6" id="KW-0496">Mitochondrion</keyword>
<evidence type="ECO:0000256" key="3">
    <source>
        <dbReference type="ARBA" id="ARBA00023274"/>
    </source>
</evidence>